<evidence type="ECO:0000313" key="3">
    <source>
        <dbReference type="EMBL" id="QOL48607.1"/>
    </source>
</evidence>
<dbReference type="InterPro" id="IPR042100">
    <property type="entry name" value="Bug_dom1"/>
</dbReference>
<dbReference type="PANTHER" id="PTHR42928:SF5">
    <property type="entry name" value="BLR1237 PROTEIN"/>
    <property type="match status" value="1"/>
</dbReference>
<comment type="similarity">
    <text evidence="1">Belongs to the UPF0065 (bug) family.</text>
</comment>
<accession>A0A7L9U122</accession>
<name>A0A7L9U122_9BURK</name>
<keyword evidence="2" id="KW-0732">Signal</keyword>
<dbReference type="Proteomes" id="UP000593875">
    <property type="component" value="Chromosome"/>
</dbReference>
<evidence type="ECO:0000313" key="4">
    <source>
        <dbReference type="Proteomes" id="UP000593875"/>
    </source>
</evidence>
<keyword evidence="4" id="KW-1185">Reference proteome</keyword>
<dbReference type="Gene3D" id="3.40.190.10">
    <property type="entry name" value="Periplasmic binding protein-like II"/>
    <property type="match status" value="1"/>
</dbReference>
<dbReference type="PANTHER" id="PTHR42928">
    <property type="entry name" value="TRICARBOXYLATE-BINDING PROTEIN"/>
    <property type="match status" value="1"/>
</dbReference>
<protein>
    <submittedName>
        <fullName evidence="3">Tripartite tricarboxylate transporter substrate binding protein BugD</fullName>
    </submittedName>
</protein>
<feature type="chain" id="PRO_5032943853" evidence="2">
    <location>
        <begin position="23"/>
        <end position="324"/>
    </location>
</feature>
<dbReference type="EMBL" id="CP062941">
    <property type="protein sequence ID" value="QOL48607.1"/>
    <property type="molecule type" value="Genomic_DNA"/>
</dbReference>
<evidence type="ECO:0000256" key="1">
    <source>
        <dbReference type="ARBA" id="ARBA00006987"/>
    </source>
</evidence>
<dbReference type="InterPro" id="IPR005064">
    <property type="entry name" value="BUG"/>
</dbReference>
<dbReference type="PIRSF" id="PIRSF017082">
    <property type="entry name" value="YflP"/>
    <property type="match status" value="1"/>
</dbReference>
<sequence>MKITLMRAAACLALFGSAFAQAQTYPTKTITMIVPFAAGGPTDTVARLVAQSMGNKLKQQIIIENVGGAGGTIGAARVAKAAPDGYTLFMHHIGHATAPSLYRKLPYNAQTDFEPIGLVTDVPMTIVARKDFPARDFKEFLAYIKANKDKVTYANAGVGSASHLCGMLFMTAIGTDLTTVPYKGTGPAMNDLLGGQVDFMCDQTTNTTSQIKSGKIKAYGVTTKTRLPNMPDLPTLNEAGLPGFEVAVWHGLYAPKGTPKQVVDTLSSALQTALKDPNVKQRFADLGTEPVAESRARPEALRAHVKAEIERWSPIISKAGVYAD</sequence>
<dbReference type="SUPFAM" id="SSF53850">
    <property type="entry name" value="Periplasmic binding protein-like II"/>
    <property type="match status" value="1"/>
</dbReference>
<dbReference type="AlphaFoldDB" id="A0A7L9U122"/>
<dbReference type="RefSeq" id="WP_193685650.1">
    <property type="nucleotide sequence ID" value="NZ_CP062941.1"/>
</dbReference>
<gene>
    <name evidence="3" type="ORF">LPB04_16775</name>
</gene>
<feature type="signal peptide" evidence="2">
    <location>
        <begin position="1"/>
        <end position="22"/>
    </location>
</feature>
<evidence type="ECO:0000256" key="2">
    <source>
        <dbReference type="SAM" id="SignalP"/>
    </source>
</evidence>
<dbReference type="KEGG" id="mlir:LPB04_16775"/>
<dbReference type="Gene3D" id="3.40.190.150">
    <property type="entry name" value="Bordetella uptake gene, domain 1"/>
    <property type="match status" value="1"/>
</dbReference>
<dbReference type="CDD" id="cd13576">
    <property type="entry name" value="PBP2_BugD_Asp"/>
    <property type="match status" value="1"/>
</dbReference>
<proteinExistence type="inferred from homology"/>
<reference evidence="3 4" key="1">
    <citation type="submission" date="2020-10" db="EMBL/GenBank/DDBJ databases">
        <title>Genome sequencing of Massilia sp. LPB0304.</title>
        <authorList>
            <person name="Kim J."/>
        </authorList>
    </citation>
    <scope>NUCLEOTIDE SEQUENCE [LARGE SCALE GENOMIC DNA]</scope>
    <source>
        <strain evidence="3 4">LPB0304</strain>
    </source>
</reference>
<dbReference type="Pfam" id="PF03401">
    <property type="entry name" value="TctC"/>
    <property type="match status" value="1"/>
</dbReference>
<organism evidence="3 4">
    <name type="scientific">Massilia litorea</name>
    <dbReference type="NCBI Taxonomy" id="2769491"/>
    <lineage>
        <taxon>Bacteria</taxon>
        <taxon>Pseudomonadati</taxon>
        <taxon>Pseudomonadota</taxon>
        <taxon>Betaproteobacteria</taxon>
        <taxon>Burkholderiales</taxon>
        <taxon>Oxalobacteraceae</taxon>
        <taxon>Telluria group</taxon>
        <taxon>Massilia</taxon>
    </lineage>
</organism>